<name>A0A9W8ZWP1_9AGAR</name>
<dbReference type="AlphaFoldDB" id="A0A9W8ZWP1"/>
<dbReference type="EMBL" id="JAOTPV010000037">
    <property type="protein sequence ID" value="KAJ4468297.1"/>
    <property type="molecule type" value="Genomic_DNA"/>
</dbReference>
<dbReference type="Proteomes" id="UP001150266">
    <property type="component" value="Unassembled WGS sequence"/>
</dbReference>
<comment type="caution">
    <text evidence="2">The sequence shown here is derived from an EMBL/GenBank/DDBJ whole genome shotgun (WGS) entry which is preliminary data.</text>
</comment>
<accession>A0A9W8ZWP1</accession>
<feature type="compositionally biased region" description="Basic residues" evidence="1">
    <location>
        <begin position="134"/>
        <end position="145"/>
    </location>
</feature>
<feature type="region of interest" description="Disordered" evidence="1">
    <location>
        <begin position="131"/>
        <end position="163"/>
    </location>
</feature>
<proteinExistence type="predicted"/>
<protein>
    <submittedName>
        <fullName evidence="2">Uncharacterized protein</fullName>
    </submittedName>
</protein>
<evidence type="ECO:0000313" key="3">
    <source>
        <dbReference type="Proteomes" id="UP001150266"/>
    </source>
</evidence>
<gene>
    <name evidence="2" type="ORF">J3R30DRAFT_3560747</name>
</gene>
<organism evidence="2 3">
    <name type="scientific">Lentinula aciculospora</name>
    <dbReference type="NCBI Taxonomy" id="153920"/>
    <lineage>
        <taxon>Eukaryota</taxon>
        <taxon>Fungi</taxon>
        <taxon>Dikarya</taxon>
        <taxon>Basidiomycota</taxon>
        <taxon>Agaricomycotina</taxon>
        <taxon>Agaricomycetes</taxon>
        <taxon>Agaricomycetidae</taxon>
        <taxon>Agaricales</taxon>
        <taxon>Marasmiineae</taxon>
        <taxon>Omphalotaceae</taxon>
        <taxon>Lentinula</taxon>
    </lineage>
</organism>
<evidence type="ECO:0000256" key="1">
    <source>
        <dbReference type="SAM" id="MobiDB-lite"/>
    </source>
</evidence>
<sequence length="259" mass="28963">MSTTILRSALPQSPRSTIVSQSLSIIRKLIATEEFRVGGLTTAEMYRLALKEVPPPNFEKYQVRDNGDTEIQYTKSGQRKTPPPNPPHMEHPIRSMRFLKTQLLPILEGLKEIRMTTGKRFHAIPEAKPDLGKTKTKATKGKGKGNGKTGVDGHSILSSSSPVAPVSHTVHLWMPTQKPKVVRDKITSPKTTQAFGAEVGLGADWDHLNKRRQSARDEKIKHDLLIVSQVRKAEKQERKRLVWEAAVDNVDTISQQTQT</sequence>
<evidence type="ECO:0000313" key="2">
    <source>
        <dbReference type="EMBL" id="KAJ4468297.1"/>
    </source>
</evidence>
<keyword evidence="3" id="KW-1185">Reference proteome</keyword>
<dbReference type="OrthoDB" id="2587968at2759"/>
<reference evidence="2" key="1">
    <citation type="submission" date="2022-08" db="EMBL/GenBank/DDBJ databases">
        <title>A Global Phylogenomic Analysis of the Shiitake Genus Lentinula.</title>
        <authorList>
            <consortium name="DOE Joint Genome Institute"/>
            <person name="Sierra-Patev S."/>
            <person name="Min B."/>
            <person name="Naranjo-Ortiz M."/>
            <person name="Looney B."/>
            <person name="Konkel Z."/>
            <person name="Slot J.C."/>
            <person name="Sakamoto Y."/>
            <person name="Steenwyk J.L."/>
            <person name="Rokas A."/>
            <person name="Carro J."/>
            <person name="Camarero S."/>
            <person name="Ferreira P."/>
            <person name="Molpeceres G."/>
            <person name="Ruiz-Duenas F.J."/>
            <person name="Serrano A."/>
            <person name="Henrissat B."/>
            <person name="Drula E."/>
            <person name="Hughes K.W."/>
            <person name="Mata J.L."/>
            <person name="Ishikawa N.K."/>
            <person name="Vargas-Isla R."/>
            <person name="Ushijima S."/>
            <person name="Smith C.A."/>
            <person name="Ahrendt S."/>
            <person name="Andreopoulos W."/>
            <person name="He G."/>
            <person name="Labutti K."/>
            <person name="Lipzen A."/>
            <person name="Ng V."/>
            <person name="Riley R."/>
            <person name="Sandor L."/>
            <person name="Barry K."/>
            <person name="Martinez A.T."/>
            <person name="Xiao Y."/>
            <person name="Gibbons J.G."/>
            <person name="Terashima K."/>
            <person name="Grigoriev I.V."/>
            <person name="Hibbett D.S."/>
        </authorList>
    </citation>
    <scope>NUCLEOTIDE SEQUENCE</scope>
    <source>
        <strain evidence="2">JLM2183</strain>
    </source>
</reference>